<feature type="transmembrane region" description="Helical" evidence="1">
    <location>
        <begin position="12"/>
        <end position="39"/>
    </location>
</feature>
<proteinExistence type="predicted"/>
<accession>A0A7C2UJ17</accession>
<keyword evidence="1" id="KW-0472">Membrane</keyword>
<evidence type="ECO:0008006" key="3">
    <source>
        <dbReference type="Google" id="ProtNLM"/>
    </source>
</evidence>
<protein>
    <recommendedName>
        <fullName evidence="3">FtsX-like permease family protein</fullName>
    </recommendedName>
</protein>
<name>A0A7C2UJ17_9CREN</name>
<dbReference type="AlphaFoldDB" id="A0A7C2UJ17"/>
<sequence length="381" mass="41780">MFRKIAKSLGIKYLLLEVLFLSALIVLSAVLISFSYTIFEAPIKIAKISDPDYIVYSPSSSLIFTGAIPSGVYTFLENASSMKLSPEICVLASINDEVVLARGVILPSFLNMTKLQVIQGSLNLSRSNAIVGYELAEKLNIRAGQTITLFSLISNKSLTFKVSAVVKGEVISDEVIVGLEDARFLRGFGGNYISFVRVLPESNQDMELLSSLGNMKEGREGTINIPAWLLSLVRNSQLSTSLSGYSTKLSKNMESVERASLFSALLASLLLSAAAVYSASGAIINAQMLRITLLWRLGLPRREVTRAIIAMKIVEALASSLLGTVAFFILHSFGLFRLTFLFHSLQADINLGYAMLYEILLILTLLFSVWKKVKSNAYEED</sequence>
<feature type="transmembrane region" description="Helical" evidence="1">
    <location>
        <begin position="351"/>
        <end position="370"/>
    </location>
</feature>
<gene>
    <name evidence="2" type="ORF">ENO36_01345</name>
</gene>
<reference evidence="2" key="1">
    <citation type="journal article" date="2020" name="mSystems">
        <title>Genome- and Community-Level Interaction Insights into Carbon Utilization and Element Cycling Functions of Hydrothermarchaeota in Hydrothermal Sediment.</title>
        <authorList>
            <person name="Zhou Z."/>
            <person name="Liu Y."/>
            <person name="Xu W."/>
            <person name="Pan J."/>
            <person name="Luo Z.H."/>
            <person name="Li M."/>
        </authorList>
    </citation>
    <scope>NUCLEOTIDE SEQUENCE [LARGE SCALE GENOMIC DNA]</scope>
    <source>
        <strain evidence="2">SpSt-1259</strain>
    </source>
</reference>
<evidence type="ECO:0000313" key="2">
    <source>
        <dbReference type="EMBL" id="HEU97488.1"/>
    </source>
</evidence>
<evidence type="ECO:0000256" key="1">
    <source>
        <dbReference type="SAM" id="Phobius"/>
    </source>
</evidence>
<keyword evidence="1" id="KW-0812">Transmembrane</keyword>
<organism evidence="2">
    <name type="scientific">Fervidicoccus fontis</name>
    <dbReference type="NCBI Taxonomy" id="683846"/>
    <lineage>
        <taxon>Archaea</taxon>
        <taxon>Thermoproteota</taxon>
        <taxon>Thermoprotei</taxon>
        <taxon>Fervidicoccales</taxon>
        <taxon>Fervidicoccaceae</taxon>
        <taxon>Fervidicoccus</taxon>
    </lineage>
</organism>
<comment type="caution">
    <text evidence="2">The sequence shown here is derived from an EMBL/GenBank/DDBJ whole genome shotgun (WGS) entry which is preliminary data.</text>
</comment>
<feature type="transmembrane region" description="Helical" evidence="1">
    <location>
        <begin position="261"/>
        <end position="286"/>
    </location>
</feature>
<feature type="transmembrane region" description="Helical" evidence="1">
    <location>
        <begin position="307"/>
        <end position="331"/>
    </location>
</feature>
<dbReference type="EMBL" id="DSFE01000036">
    <property type="protein sequence ID" value="HEU97488.1"/>
    <property type="molecule type" value="Genomic_DNA"/>
</dbReference>
<dbReference type="Proteomes" id="UP000885664">
    <property type="component" value="Unassembled WGS sequence"/>
</dbReference>
<keyword evidence="1" id="KW-1133">Transmembrane helix</keyword>